<accession>A0A1S1NYJ3</accession>
<organism evidence="2 3">
    <name type="scientific">Kushneria phosphatilytica</name>
    <dbReference type="NCBI Taxonomy" id="657387"/>
    <lineage>
        <taxon>Bacteria</taxon>
        <taxon>Pseudomonadati</taxon>
        <taxon>Pseudomonadota</taxon>
        <taxon>Gammaproteobacteria</taxon>
        <taxon>Oceanospirillales</taxon>
        <taxon>Halomonadaceae</taxon>
        <taxon>Kushneria</taxon>
    </lineage>
</organism>
<protein>
    <submittedName>
        <fullName evidence="2">Tripartite tricarboxylate transporter TctB family protein</fullName>
    </submittedName>
</protein>
<keyword evidence="3" id="KW-1185">Reference proteome</keyword>
<gene>
    <name evidence="2" type="ORF">FY550_05830</name>
</gene>
<dbReference type="KEGG" id="kuy:FY550_05830"/>
<evidence type="ECO:0000313" key="2">
    <source>
        <dbReference type="EMBL" id="QEL10691.1"/>
    </source>
</evidence>
<dbReference type="AlphaFoldDB" id="A0A1S1NYJ3"/>
<proteinExistence type="predicted"/>
<dbReference type="EMBL" id="CP043420">
    <property type="protein sequence ID" value="QEL10691.1"/>
    <property type="molecule type" value="Genomic_DNA"/>
</dbReference>
<dbReference type="RefSeq" id="WP_070976570.1">
    <property type="nucleotide sequence ID" value="NZ_CP043420.1"/>
</dbReference>
<reference evidence="2 3" key="1">
    <citation type="submission" date="2019-08" db="EMBL/GenBank/DDBJ databases">
        <title>Complete genome sequence of Kushneria sp. YCWA18, a halophilic phosphate-solubilizing bacterium isolated from Daqiao saltern in China.</title>
        <authorList>
            <person name="Du G.-X."/>
            <person name="Qu L.-Y."/>
        </authorList>
    </citation>
    <scope>NUCLEOTIDE SEQUENCE [LARGE SCALE GENOMIC DNA]</scope>
    <source>
        <strain evidence="2 3">YCWA18</strain>
    </source>
</reference>
<feature type="domain" description="DUF1468" evidence="1">
    <location>
        <begin position="16"/>
        <end position="151"/>
    </location>
</feature>
<dbReference type="InterPro" id="IPR009936">
    <property type="entry name" value="DUF1468"/>
</dbReference>
<evidence type="ECO:0000259" key="1">
    <source>
        <dbReference type="Pfam" id="PF07331"/>
    </source>
</evidence>
<sequence>MEKGSLSRYSMEIMTAVLTGVIGVMVCAGAWQVGIGWENNAPASGYFPFYIGLLIVAGSVINLLRTLIQQRHRDDVFLDRARTRSLSRFALPVIGFAVVSVLLGLYVGTTLYVLFAMRLQGRYAWWIAALTGIAVSVSFYLIFELAFQVPLLKGPLEGWLGIY</sequence>
<name>A0A1S1NYJ3_9GAMM</name>
<evidence type="ECO:0000313" key="3">
    <source>
        <dbReference type="Proteomes" id="UP000322553"/>
    </source>
</evidence>
<dbReference type="Proteomes" id="UP000322553">
    <property type="component" value="Chromosome"/>
</dbReference>
<dbReference type="OrthoDB" id="6183775at2"/>
<dbReference type="Pfam" id="PF07331">
    <property type="entry name" value="TctB"/>
    <property type="match status" value="1"/>
</dbReference>
<dbReference type="STRING" id="657387.BH688_02060"/>